<evidence type="ECO:0000259" key="5">
    <source>
        <dbReference type="Pfam" id="PF07726"/>
    </source>
</evidence>
<dbReference type="EMBL" id="CP001804">
    <property type="protein sequence ID" value="ACY15677.1"/>
    <property type="molecule type" value="Genomic_DNA"/>
</dbReference>
<evidence type="ECO:0000256" key="1">
    <source>
        <dbReference type="ARBA" id="ARBA00022741"/>
    </source>
</evidence>
<feature type="domain" description="ATPase AAA-3" evidence="5">
    <location>
        <begin position="95"/>
        <end position="229"/>
    </location>
</feature>
<sequence>MRRRSPWTRRYHRSNDETALMDPSDNPARPNAPAADAAAGDRGATLADLAPRSDLDAVAEIAAARQAILSEVEKRIIGQRQVIDHLLTALFARGHCLFVGVPGLAKTLLISTLSETLNLHFQRIQFTPDLMPSDITGTEVLEEDHAKGHRVFKFIRGPVFANLVLADEINRTPPKTQAALLQCMQEYRVTAGGRTFELALPFLVFATQNPIEQEGTYPLPEAQLDRFMFQIDVGYPSEAEEEAIVKQQTSDYRPTLSRVLSPERIIELQELVLRVPVADHVVKYAVALCRATRPGGDAAPDFVGEYLSWGAGPRASQYLVLASKARALLDGRFAVASEDIAALAQPTLQHRILLNYRAEASGVKPAEIIARLLEVVKPS</sequence>
<dbReference type="GO" id="GO:0016887">
    <property type="term" value="F:ATP hydrolysis activity"/>
    <property type="evidence" value="ECO:0007669"/>
    <property type="project" value="InterPro"/>
</dbReference>
<feature type="domain" description="ChlI/MoxR AAA lid" evidence="6">
    <location>
        <begin position="305"/>
        <end position="370"/>
    </location>
</feature>
<dbReference type="Gene3D" id="1.10.8.80">
    <property type="entry name" value="Magnesium chelatase subunit I, C-Terminal domain"/>
    <property type="match status" value="1"/>
</dbReference>
<dbReference type="GO" id="GO:0005524">
    <property type="term" value="F:ATP binding"/>
    <property type="evidence" value="ECO:0007669"/>
    <property type="project" value="UniProtKB-KW"/>
</dbReference>
<dbReference type="InterPro" id="IPR041628">
    <property type="entry name" value="ChlI/MoxR_AAA_lid"/>
</dbReference>
<feature type="compositionally biased region" description="Basic residues" evidence="4">
    <location>
        <begin position="1"/>
        <end position="12"/>
    </location>
</feature>
<dbReference type="InterPro" id="IPR011703">
    <property type="entry name" value="ATPase_AAA-3"/>
</dbReference>
<organism evidence="7 8">
    <name type="scientific">Haliangium ochraceum (strain DSM 14365 / JCM 11303 / SMP-2)</name>
    <dbReference type="NCBI Taxonomy" id="502025"/>
    <lineage>
        <taxon>Bacteria</taxon>
        <taxon>Pseudomonadati</taxon>
        <taxon>Myxococcota</taxon>
        <taxon>Polyangia</taxon>
        <taxon>Haliangiales</taxon>
        <taxon>Kofleriaceae</taxon>
        <taxon>Haliangium</taxon>
    </lineage>
</organism>
<protein>
    <submittedName>
        <fullName evidence="7">ATPase associated with various cellular activities AAA_3</fullName>
    </submittedName>
</protein>
<dbReference type="AlphaFoldDB" id="D0LSH8"/>
<dbReference type="Pfam" id="PF07726">
    <property type="entry name" value="AAA_3"/>
    <property type="match status" value="1"/>
</dbReference>
<dbReference type="PIRSF" id="PIRSF002849">
    <property type="entry name" value="AAA_ATPase_chaperone_MoxR_prd"/>
    <property type="match status" value="1"/>
</dbReference>
<dbReference type="FunFam" id="3.40.50.300:FF:000640">
    <property type="entry name" value="MoxR family ATPase"/>
    <property type="match status" value="1"/>
</dbReference>
<keyword evidence="8" id="KW-1185">Reference proteome</keyword>
<dbReference type="InterPro" id="IPR050764">
    <property type="entry name" value="CbbQ/NirQ/NorQ/GpvN"/>
</dbReference>
<dbReference type="Pfam" id="PF17863">
    <property type="entry name" value="AAA_lid_2"/>
    <property type="match status" value="1"/>
</dbReference>
<evidence type="ECO:0000313" key="7">
    <source>
        <dbReference type="EMBL" id="ACY15677.1"/>
    </source>
</evidence>
<dbReference type="PANTHER" id="PTHR42759">
    <property type="entry name" value="MOXR FAMILY PROTEIN"/>
    <property type="match status" value="1"/>
</dbReference>
<dbReference type="InterPro" id="IPR027417">
    <property type="entry name" value="P-loop_NTPase"/>
</dbReference>
<dbReference type="Proteomes" id="UP000001880">
    <property type="component" value="Chromosome"/>
</dbReference>
<keyword evidence="1" id="KW-0547">Nucleotide-binding</keyword>
<gene>
    <name evidence="7" type="ordered locus">Hoch_3175</name>
</gene>
<accession>D0LSH8</accession>
<feature type="region of interest" description="Disordered" evidence="4">
    <location>
        <begin position="1"/>
        <end position="42"/>
    </location>
</feature>
<dbReference type="STRING" id="502025.Hoch_3175"/>
<keyword evidence="2" id="KW-0067">ATP-binding</keyword>
<proteinExistence type="inferred from homology"/>
<evidence type="ECO:0000259" key="6">
    <source>
        <dbReference type="Pfam" id="PF17863"/>
    </source>
</evidence>
<comment type="similarity">
    <text evidence="3">Belongs to the MoxR family.</text>
</comment>
<dbReference type="HOGENOM" id="CLU_034716_2_0_7"/>
<evidence type="ECO:0000256" key="4">
    <source>
        <dbReference type="SAM" id="MobiDB-lite"/>
    </source>
</evidence>
<dbReference type="Gene3D" id="3.40.50.300">
    <property type="entry name" value="P-loop containing nucleotide triphosphate hydrolases"/>
    <property type="match status" value="1"/>
</dbReference>
<reference evidence="7 8" key="1">
    <citation type="journal article" date="2010" name="Stand. Genomic Sci.">
        <title>Complete genome sequence of Haliangium ochraceum type strain (SMP-2).</title>
        <authorList>
            <consortium name="US DOE Joint Genome Institute (JGI-PGF)"/>
            <person name="Ivanova N."/>
            <person name="Daum C."/>
            <person name="Lang E."/>
            <person name="Abt B."/>
            <person name="Kopitz M."/>
            <person name="Saunders E."/>
            <person name="Lapidus A."/>
            <person name="Lucas S."/>
            <person name="Glavina Del Rio T."/>
            <person name="Nolan M."/>
            <person name="Tice H."/>
            <person name="Copeland A."/>
            <person name="Cheng J.F."/>
            <person name="Chen F."/>
            <person name="Bruce D."/>
            <person name="Goodwin L."/>
            <person name="Pitluck S."/>
            <person name="Mavromatis K."/>
            <person name="Pati A."/>
            <person name="Mikhailova N."/>
            <person name="Chen A."/>
            <person name="Palaniappan K."/>
            <person name="Land M."/>
            <person name="Hauser L."/>
            <person name="Chang Y.J."/>
            <person name="Jeffries C.D."/>
            <person name="Detter J.C."/>
            <person name="Brettin T."/>
            <person name="Rohde M."/>
            <person name="Goker M."/>
            <person name="Bristow J."/>
            <person name="Markowitz V."/>
            <person name="Eisen J.A."/>
            <person name="Hugenholtz P."/>
            <person name="Kyrpides N.C."/>
            <person name="Klenk H.P."/>
        </authorList>
    </citation>
    <scope>NUCLEOTIDE SEQUENCE [LARGE SCALE GENOMIC DNA]</scope>
    <source>
        <strain evidence="8">DSM 14365 / CIP 107738 / JCM 11303 / AJ 13395 / SMP-2</strain>
    </source>
</reference>
<feature type="compositionally biased region" description="Low complexity" evidence="4">
    <location>
        <begin position="22"/>
        <end position="42"/>
    </location>
</feature>
<dbReference type="PANTHER" id="PTHR42759:SF1">
    <property type="entry name" value="MAGNESIUM-CHELATASE SUBUNIT CHLD"/>
    <property type="match status" value="1"/>
</dbReference>
<dbReference type="KEGG" id="hoh:Hoch_3175"/>
<name>D0LSH8_HALO1</name>
<evidence type="ECO:0000313" key="8">
    <source>
        <dbReference type="Proteomes" id="UP000001880"/>
    </source>
</evidence>
<evidence type="ECO:0000256" key="3">
    <source>
        <dbReference type="ARBA" id="ARBA00061607"/>
    </source>
</evidence>
<dbReference type="eggNOG" id="COG0714">
    <property type="taxonomic scope" value="Bacteria"/>
</dbReference>
<dbReference type="SUPFAM" id="SSF52540">
    <property type="entry name" value="P-loop containing nucleoside triphosphate hydrolases"/>
    <property type="match status" value="1"/>
</dbReference>
<evidence type="ECO:0000256" key="2">
    <source>
        <dbReference type="ARBA" id="ARBA00022840"/>
    </source>
</evidence>